<dbReference type="InterPro" id="IPR000843">
    <property type="entry name" value="HTH_LacI"/>
</dbReference>
<dbReference type="Pfam" id="PF13377">
    <property type="entry name" value="Peripla_BP_3"/>
    <property type="match status" value="1"/>
</dbReference>
<dbReference type="Proteomes" id="UP000263900">
    <property type="component" value="Chromosome"/>
</dbReference>
<dbReference type="InterPro" id="IPR010982">
    <property type="entry name" value="Lambda_DNA-bd_dom_sf"/>
</dbReference>
<dbReference type="EMBL" id="CP032157">
    <property type="protein sequence ID" value="AXY73600.1"/>
    <property type="molecule type" value="Genomic_DNA"/>
</dbReference>
<evidence type="ECO:0000259" key="5">
    <source>
        <dbReference type="PROSITE" id="PS50932"/>
    </source>
</evidence>
<dbReference type="SMART" id="SM00354">
    <property type="entry name" value="HTH_LACI"/>
    <property type="match status" value="1"/>
</dbReference>
<sequence>MKKKISIHDIARQLEVSAATVSYVLNGKSAEKRISAGMEKKILAYVEECGYRPNRVAKSLRTGKSKIIGMLVEDISDPFFSSISRIVEAHAHQLDYKIFHASTENDALITRDLLQVFRDTQVDGYIIAPPPGIEKDIQALLDDNLPVVLFDRFFPELKTHNVVVDNREGASAAIQHLVSNGYSAIGFVTLDSEQTQMNDRLAGYDNAMLQAGLLPMVLKIPYEMERESLVMEKIDQFLAMNGQLDAMLFATNYLAIGGLEAIHRRQLTIPHDIAVVGFDDNTHFSLFSPAVTAVAQPVEEMSKTVIEELMKVLSGKVKTLSRETIVLPTQLIIRQSSVSRVKKPASSGKQTPVRTASTGSAP</sequence>
<accession>A0A3B7MKG3</accession>
<keyword evidence="3" id="KW-0804">Transcription</keyword>
<feature type="compositionally biased region" description="Polar residues" evidence="4">
    <location>
        <begin position="347"/>
        <end position="362"/>
    </location>
</feature>
<evidence type="ECO:0000256" key="3">
    <source>
        <dbReference type="ARBA" id="ARBA00023163"/>
    </source>
</evidence>
<dbReference type="GO" id="GO:0000976">
    <property type="term" value="F:transcription cis-regulatory region binding"/>
    <property type="evidence" value="ECO:0007669"/>
    <property type="project" value="TreeGrafter"/>
</dbReference>
<evidence type="ECO:0000256" key="4">
    <source>
        <dbReference type="SAM" id="MobiDB-lite"/>
    </source>
</evidence>
<evidence type="ECO:0000313" key="6">
    <source>
        <dbReference type="EMBL" id="AXY73600.1"/>
    </source>
</evidence>
<dbReference type="SUPFAM" id="SSF47413">
    <property type="entry name" value="lambda repressor-like DNA-binding domains"/>
    <property type="match status" value="1"/>
</dbReference>
<name>A0A3B7MKG3_9BACT</name>
<dbReference type="Gene3D" id="1.10.260.40">
    <property type="entry name" value="lambda repressor-like DNA-binding domains"/>
    <property type="match status" value="1"/>
</dbReference>
<evidence type="ECO:0000256" key="2">
    <source>
        <dbReference type="ARBA" id="ARBA00023125"/>
    </source>
</evidence>
<evidence type="ECO:0000256" key="1">
    <source>
        <dbReference type="ARBA" id="ARBA00023015"/>
    </source>
</evidence>
<keyword evidence="1" id="KW-0805">Transcription regulation</keyword>
<protein>
    <submittedName>
        <fullName evidence="6">LacI family transcriptional regulator</fullName>
    </submittedName>
</protein>
<gene>
    <name evidence="6" type="ORF">D3H65_06215</name>
</gene>
<reference evidence="6 7" key="1">
    <citation type="submission" date="2018-09" db="EMBL/GenBank/DDBJ databases">
        <title>Genome sequencing of strain 6GH32-13.</title>
        <authorList>
            <person name="Weon H.-Y."/>
            <person name="Heo J."/>
            <person name="Kwon S.-W."/>
        </authorList>
    </citation>
    <scope>NUCLEOTIDE SEQUENCE [LARGE SCALE GENOMIC DNA]</scope>
    <source>
        <strain evidence="6 7">5GH32-13</strain>
    </source>
</reference>
<dbReference type="InterPro" id="IPR046335">
    <property type="entry name" value="LacI/GalR-like_sensor"/>
</dbReference>
<keyword evidence="7" id="KW-1185">Reference proteome</keyword>
<organism evidence="6 7">
    <name type="scientific">Paraflavitalea soli</name>
    <dbReference type="NCBI Taxonomy" id="2315862"/>
    <lineage>
        <taxon>Bacteria</taxon>
        <taxon>Pseudomonadati</taxon>
        <taxon>Bacteroidota</taxon>
        <taxon>Chitinophagia</taxon>
        <taxon>Chitinophagales</taxon>
        <taxon>Chitinophagaceae</taxon>
        <taxon>Paraflavitalea</taxon>
    </lineage>
</organism>
<proteinExistence type="predicted"/>
<dbReference type="PANTHER" id="PTHR30146:SF109">
    <property type="entry name" value="HTH-TYPE TRANSCRIPTIONAL REGULATOR GALS"/>
    <property type="match status" value="1"/>
</dbReference>
<dbReference type="PROSITE" id="PS50932">
    <property type="entry name" value="HTH_LACI_2"/>
    <property type="match status" value="1"/>
</dbReference>
<dbReference type="CDD" id="cd19977">
    <property type="entry name" value="PBP1_EndR-like"/>
    <property type="match status" value="1"/>
</dbReference>
<feature type="region of interest" description="Disordered" evidence="4">
    <location>
        <begin position="342"/>
        <end position="362"/>
    </location>
</feature>
<dbReference type="KEGG" id="pseg:D3H65_06215"/>
<dbReference type="AlphaFoldDB" id="A0A3B7MKG3"/>
<dbReference type="PANTHER" id="PTHR30146">
    <property type="entry name" value="LACI-RELATED TRANSCRIPTIONAL REPRESSOR"/>
    <property type="match status" value="1"/>
</dbReference>
<dbReference type="RefSeq" id="WP_119049436.1">
    <property type="nucleotide sequence ID" value="NZ_CP032157.1"/>
</dbReference>
<dbReference type="GO" id="GO:0003700">
    <property type="term" value="F:DNA-binding transcription factor activity"/>
    <property type="evidence" value="ECO:0007669"/>
    <property type="project" value="TreeGrafter"/>
</dbReference>
<feature type="domain" description="HTH lacI-type" evidence="5">
    <location>
        <begin position="5"/>
        <end position="62"/>
    </location>
</feature>
<dbReference type="CDD" id="cd01392">
    <property type="entry name" value="HTH_LacI"/>
    <property type="match status" value="1"/>
</dbReference>
<dbReference type="Pfam" id="PF00356">
    <property type="entry name" value="LacI"/>
    <property type="match status" value="1"/>
</dbReference>
<evidence type="ECO:0000313" key="7">
    <source>
        <dbReference type="Proteomes" id="UP000263900"/>
    </source>
</evidence>
<dbReference type="Gene3D" id="3.40.50.2300">
    <property type="match status" value="2"/>
</dbReference>
<dbReference type="SUPFAM" id="SSF53822">
    <property type="entry name" value="Periplasmic binding protein-like I"/>
    <property type="match status" value="1"/>
</dbReference>
<dbReference type="OrthoDB" id="9803256at2"/>
<keyword evidence="2" id="KW-0238">DNA-binding</keyword>
<dbReference type="InterPro" id="IPR028082">
    <property type="entry name" value="Peripla_BP_I"/>
</dbReference>